<reference evidence="2" key="1">
    <citation type="submission" date="2020-11" db="EMBL/GenBank/DDBJ databases">
        <authorList>
            <person name="Tran Van P."/>
        </authorList>
    </citation>
    <scope>NUCLEOTIDE SEQUENCE</scope>
</reference>
<gene>
    <name evidence="2" type="ORF">TBIB3V08_LOCUS2689</name>
</gene>
<accession>A0A7R9ESF0</accession>
<evidence type="ECO:0000313" key="2">
    <source>
        <dbReference type="EMBL" id="CAD7440163.1"/>
    </source>
</evidence>
<keyword evidence="1" id="KW-1133">Transmembrane helix</keyword>
<keyword evidence="1" id="KW-0812">Transmembrane</keyword>
<dbReference type="AlphaFoldDB" id="A0A7R9ESF0"/>
<proteinExistence type="predicted"/>
<evidence type="ECO:0000256" key="1">
    <source>
        <dbReference type="SAM" id="Phobius"/>
    </source>
</evidence>
<keyword evidence="1" id="KW-0472">Membrane</keyword>
<feature type="transmembrane region" description="Helical" evidence="1">
    <location>
        <begin position="88"/>
        <end position="109"/>
    </location>
</feature>
<feature type="transmembrane region" description="Helical" evidence="1">
    <location>
        <begin position="155"/>
        <end position="175"/>
    </location>
</feature>
<organism evidence="2">
    <name type="scientific">Timema bartmani</name>
    <dbReference type="NCBI Taxonomy" id="61472"/>
    <lineage>
        <taxon>Eukaryota</taxon>
        <taxon>Metazoa</taxon>
        <taxon>Ecdysozoa</taxon>
        <taxon>Arthropoda</taxon>
        <taxon>Hexapoda</taxon>
        <taxon>Insecta</taxon>
        <taxon>Pterygota</taxon>
        <taxon>Neoptera</taxon>
        <taxon>Polyneoptera</taxon>
        <taxon>Phasmatodea</taxon>
        <taxon>Timematodea</taxon>
        <taxon>Timematoidea</taxon>
        <taxon>Timematidae</taxon>
        <taxon>Timema</taxon>
    </lineage>
</organism>
<sequence length="195" mass="21959">MLEALSINGGTIETSCPIKPKVTITASMSQYTDKLRFLLIDRLLEQSLTIEVGKCLRRQEERLEEVRLLHVELSGVANLANKCYGNSATIFVSILCVNTLIELFIFCFVSKSMAQLIFLLMDVFGIFFTTTVGGYLIDTNNTLLDRLIAIPLTRFSMACQIQIFMAIMTHFIVVIQFSTQLKDFSTTVMKTMNST</sequence>
<dbReference type="EMBL" id="OD564896">
    <property type="protein sequence ID" value="CAD7440163.1"/>
    <property type="molecule type" value="Genomic_DNA"/>
</dbReference>
<name>A0A7R9ESF0_9NEOP</name>
<feature type="transmembrane region" description="Helical" evidence="1">
    <location>
        <begin position="116"/>
        <end position="135"/>
    </location>
</feature>
<protein>
    <submittedName>
        <fullName evidence="2">Uncharacterized protein</fullName>
    </submittedName>
</protein>